<dbReference type="RefSeq" id="WP_185526562.1">
    <property type="nucleotide sequence ID" value="NZ_JAARWN010000013.1"/>
</dbReference>
<evidence type="ECO:0000256" key="1">
    <source>
        <dbReference type="ARBA" id="ARBA00008270"/>
    </source>
</evidence>
<dbReference type="GO" id="GO:0005737">
    <property type="term" value="C:cytoplasm"/>
    <property type="evidence" value="ECO:0007669"/>
    <property type="project" value="TreeGrafter"/>
</dbReference>
<dbReference type="AlphaFoldDB" id="A0A7X1CQJ1"/>
<reference evidence="4 5" key="1">
    <citation type="submission" date="2020-03" db="EMBL/GenBank/DDBJ databases">
        <title>Soil Listeria distribution.</title>
        <authorList>
            <person name="Liao J."/>
            <person name="Wiedmann M."/>
        </authorList>
    </citation>
    <scope>NUCLEOTIDE SEQUENCE [LARGE SCALE GENOMIC DNA]</scope>
    <source>
        <strain evidence="4 5">FSL L7-0741</strain>
    </source>
</reference>
<dbReference type="SUPFAM" id="SSF54506">
    <property type="entry name" value="Diaminopimelate epimerase-like"/>
    <property type="match status" value="1"/>
</dbReference>
<comment type="similarity">
    <text evidence="1">Belongs to the PhzF family.</text>
</comment>
<protein>
    <submittedName>
        <fullName evidence="4">PhzF family phenazine biosynthesis isomerase</fullName>
    </submittedName>
</protein>
<gene>
    <name evidence="4" type="ORF">HCA69_11895</name>
</gene>
<dbReference type="InterPro" id="IPR003719">
    <property type="entry name" value="Phenazine_PhzF-like"/>
</dbReference>
<dbReference type="PANTHER" id="PTHR13774:SF17">
    <property type="entry name" value="PHENAZINE BIOSYNTHESIS-LIKE DOMAIN-CONTAINING PROTEIN"/>
    <property type="match status" value="1"/>
</dbReference>
<dbReference type="Pfam" id="PF02567">
    <property type="entry name" value="PhzC-PhzF"/>
    <property type="match status" value="1"/>
</dbReference>
<name>A0A7X1CQJ1_9LIST</name>
<evidence type="ECO:0000256" key="3">
    <source>
        <dbReference type="PIRSR" id="PIRSR016184-1"/>
    </source>
</evidence>
<dbReference type="EMBL" id="JAARWN010000013">
    <property type="protein sequence ID" value="MBC1937074.1"/>
    <property type="molecule type" value="Genomic_DNA"/>
</dbReference>
<dbReference type="GO" id="GO:0016853">
    <property type="term" value="F:isomerase activity"/>
    <property type="evidence" value="ECO:0007669"/>
    <property type="project" value="UniProtKB-KW"/>
</dbReference>
<feature type="active site" evidence="3">
    <location>
        <position position="44"/>
    </location>
</feature>
<organism evidence="4 5">
    <name type="scientific">Listeria grandensis</name>
    <dbReference type="NCBI Taxonomy" id="1494963"/>
    <lineage>
        <taxon>Bacteria</taxon>
        <taxon>Bacillati</taxon>
        <taxon>Bacillota</taxon>
        <taxon>Bacilli</taxon>
        <taxon>Bacillales</taxon>
        <taxon>Listeriaceae</taxon>
        <taxon>Listeria</taxon>
    </lineage>
</organism>
<keyword evidence="2 4" id="KW-0413">Isomerase</keyword>
<dbReference type="Gene3D" id="3.10.310.10">
    <property type="entry name" value="Diaminopimelate Epimerase, Chain A, domain 1"/>
    <property type="match status" value="2"/>
</dbReference>
<dbReference type="PANTHER" id="PTHR13774">
    <property type="entry name" value="PHENAZINE BIOSYNTHESIS PROTEIN"/>
    <property type="match status" value="1"/>
</dbReference>
<comment type="caution">
    <text evidence="4">The sequence shown here is derived from an EMBL/GenBank/DDBJ whole genome shotgun (WGS) entry which is preliminary data.</text>
</comment>
<dbReference type="Proteomes" id="UP000535908">
    <property type="component" value="Unassembled WGS sequence"/>
</dbReference>
<evidence type="ECO:0000256" key="2">
    <source>
        <dbReference type="ARBA" id="ARBA00023235"/>
    </source>
</evidence>
<evidence type="ECO:0000313" key="5">
    <source>
        <dbReference type="Proteomes" id="UP000535908"/>
    </source>
</evidence>
<evidence type="ECO:0000313" key="4">
    <source>
        <dbReference type="EMBL" id="MBC1937074.1"/>
    </source>
</evidence>
<dbReference type="NCBIfam" id="TIGR00654">
    <property type="entry name" value="PhzF_family"/>
    <property type="match status" value="1"/>
</dbReference>
<proteinExistence type="inferred from homology"/>
<sequence>MQVYRYDAFSHVPNRGNPAGVLLEADKLTGDEMQEIAKAVGFNETAFVLQSDIADIRLRYFTPGHEMNLCGHGTMAAIYALYDQHFWTEMGEMRVETKAGILTVKTERLDHGQLEITMEQATPSFKLFSGSHLDLAEAIGIEVDDLSEEWPIMYGSTGVWTLVVPIKKRETFQKMKPDNARFPEILKEIPRASVHPFCLETIDPKATMHARHFSSPFSGTIEDPVTGTASGVMGAYYATYISPDFENQLNIIVEQGIEVGRDGKVKVHVHKRGATYEIKITGTAVYVESIGVSIQR</sequence>
<accession>A0A7X1CQJ1</accession>
<dbReference type="PIRSF" id="PIRSF016184">
    <property type="entry name" value="PhzC_PhzF"/>
    <property type="match status" value="1"/>
</dbReference>